<evidence type="ECO:0000256" key="2">
    <source>
        <dbReference type="ARBA" id="ARBA00023015"/>
    </source>
</evidence>
<reference evidence="7" key="1">
    <citation type="submission" date="2016-10" db="EMBL/GenBank/DDBJ databases">
        <authorList>
            <person name="Varghese N."/>
            <person name="Submissions S."/>
        </authorList>
    </citation>
    <scope>NUCLEOTIDE SEQUENCE [LARGE SCALE GENOMIC DNA]</scope>
    <source>
        <strain evidence="7">CGMCC 4.3147</strain>
    </source>
</reference>
<dbReference type="GO" id="GO:0003700">
    <property type="term" value="F:DNA-binding transcription factor activity"/>
    <property type="evidence" value="ECO:0007669"/>
    <property type="project" value="InterPro"/>
</dbReference>
<dbReference type="AlphaFoldDB" id="A0A1G9FIA7"/>
<keyword evidence="4" id="KW-0804">Transcription</keyword>
<dbReference type="GO" id="GO:0003677">
    <property type="term" value="F:DNA binding"/>
    <property type="evidence" value="ECO:0007669"/>
    <property type="project" value="UniProtKB-KW"/>
</dbReference>
<dbReference type="InterPro" id="IPR036388">
    <property type="entry name" value="WH-like_DNA-bd_sf"/>
</dbReference>
<dbReference type="EMBL" id="FNGF01000002">
    <property type="protein sequence ID" value="SDK87903.1"/>
    <property type="molecule type" value="Genomic_DNA"/>
</dbReference>
<dbReference type="Proteomes" id="UP000198662">
    <property type="component" value="Unassembled WGS sequence"/>
</dbReference>
<evidence type="ECO:0000256" key="4">
    <source>
        <dbReference type="ARBA" id="ARBA00023163"/>
    </source>
</evidence>
<dbReference type="CDD" id="cd05466">
    <property type="entry name" value="PBP2_LTTR_substrate"/>
    <property type="match status" value="1"/>
</dbReference>
<proteinExistence type="inferred from homology"/>
<dbReference type="GO" id="GO:0032993">
    <property type="term" value="C:protein-DNA complex"/>
    <property type="evidence" value="ECO:0007669"/>
    <property type="project" value="TreeGrafter"/>
</dbReference>
<dbReference type="STRING" id="380244.SAMN05216298_1800"/>
<accession>A0A1G9FIA7</accession>
<dbReference type="Gene3D" id="3.40.190.10">
    <property type="entry name" value="Periplasmic binding protein-like II"/>
    <property type="match status" value="2"/>
</dbReference>
<keyword evidence="3 6" id="KW-0238">DNA-binding</keyword>
<comment type="similarity">
    <text evidence="1">Belongs to the LysR transcriptional regulatory family.</text>
</comment>
<gene>
    <name evidence="6" type="ORF">SAMN05216298_1800</name>
</gene>
<evidence type="ECO:0000259" key="5">
    <source>
        <dbReference type="PROSITE" id="PS50931"/>
    </source>
</evidence>
<evidence type="ECO:0000256" key="3">
    <source>
        <dbReference type="ARBA" id="ARBA00023125"/>
    </source>
</evidence>
<feature type="domain" description="HTH lysR-type" evidence="5">
    <location>
        <begin position="1"/>
        <end position="58"/>
    </location>
</feature>
<dbReference type="InterPro" id="IPR000847">
    <property type="entry name" value="LysR_HTH_N"/>
</dbReference>
<evidence type="ECO:0000313" key="7">
    <source>
        <dbReference type="Proteomes" id="UP000198662"/>
    </source>
</evidence>
<dbReference type="SUPFAM" id="SSF53850">
    <property type="entry name" value="Periplasmic binding protein-like II"/>
    <property type="match status" value="1"/>
</dbReference>
<keyword evidence="7" id="KW-1185">Reference proteome</keyword>
<dbReference type="InterPro" id="IPR036390">
    <property type="entry name" value="WH_DNA-bd_sf"/>
</dbReference>
<dbReference type="Gene3D" id="1.10.10.10">
    <property type="entry name" value="Winged helix-like DNA-binding domain superfamily/Winged helix DNA-binding domain"/>
    <property type="match status" value="1"/>
</dbReference>
<dbReference type="OrthoDB" id="4131546at2"/>
<dbReference type="SUPFAM" id="SSF46785">
    <property type="entry name" value="Winged helix' DNA-binding domain"/>
    <property type="match status" value="1"/>
</dbReference>
<dbReference type="PROSITE" id="PS50931">
    <property type="entry name" value="HTH_LYSR"/>
    <property type="match status" value="1"/>
</dbReference>
<protein>
    <submittedName>
        <fullName evidence="6">DNA-binding transcriptional regulator, LysR family</fullName>
    </submittedName>
</protein>
<sequence length="306" mass="32698">MDVRHLELLRELALRGSVTDVARASHRTPSAVSQQLKAAQREFGMVLVEPSGRGLRLTEAGRVLAEGGAEVAAATARVQARWDSFRGEPSGTVRVAVLPSAGTFLLPAVMRELEGSAIEVRCSDFDLAEVEFAALAADDDIVVAHSFTGVRPAGTAGLVAVPLATEPLDVAMAADHPLAARKAVRAADLVECEWIGVPKGYPFDHVLGSIERATGVPLRVSQRIRDNRLVESLVAASRRVAVLPRFTTPTGAGLVLREVADVPTRRHITAIMRSDRAERLAVARVLEAFRRAGAAAEERHRRPGGA</sequence>
<evidence type="ECO:0000256" key="1">
    <source>
        <dbReference type="ARBA" id="ARBA00009437"/>
    </source>
</evidence>
<evidence type="ECO:0000313" key="6">
    <source>
        <dbReference type="EMBL" id="SDK87903.1"/>
    </source>
</evidence>
<dbReference type="Pfam" id="PF03466">
    <property type="entry name" value="LysR_substrate"/>
    <property type="match status" value="1"/>
</dbReference>
<keyword evidence="2" id="KW-0805">Transcription regulation</keyword>
<dbReference type="Pfam" id="PF00126">
    <property type="entry name" value="HTH_1"/>
    <property type="match status" value="1"/>
</dbReference>
<organism evidence="6 7">
    <name type="scientific">Glycomyces sambucus</name>
    <dbReference type="NCBI Taxonomy" id="380244"/>
    <lineage>
        <taxon>Bacteria</taxon>
        <taxon>Bacillati</taxon>
        <taxon>Actinomycetota</taxon>
        <taxon>Actinomycetes</taxon>
        <taxon>Glycomycetales</taxon>
        <taxon>Glycomycetaceae</taxon>
        <taxon>Glycomyces</taxon>
    </lineage>
</organism>
<dbReference type="InterPro" id="IPR005119">
    <property type="entry name" value="LysR_subst-bd"/>
</dbReference>
<dbReference type="RefSeq" id="WP_091046339.1">
    <property type="nucleotide sequence ID" value="NZ_FNGF01000002.1"/>
</dbReference>
<dbReference type="PANTHER" id="PTHR30346">
    <property type="entry name" value="TRANSCRIPTIONAL DUAL REGULATOR HCAR-RELATED"/>
    <property type="match status" value="1"/>
</dbReference>
<name>A0A1G9FIA7_9ACTN</name>
<dbReference type="PANTHER" id="PTHR30346:SF29">
    <property type="entry name" value="LYSR SUBSTRATE-BINDING"/>
    <property type="match status" value="1"/>
</dbReference>